<dbReference type="Pfam" id="PF02518">
    <property type="entry name" value="HATPase_c"/>
    <property type="match status" value="1"/>
</dbReference>
<dbReference type="GO" id="GO:0005886">
    <property type="term" value="C:plasma membrane"/>
    <property type="evidence" value="ECO:0007669"/>
    <property type="project" value="UniProtKB-SubCell"/>
</dbReference>
<keyword evidence="8" id="KW-0547">Nucleotide-binding</keyword>
<dbReference type="InterPro" id="IPR003660">
    <property type="entry name" value="HAMP_dom"/>
</dbReference>
<sequence>MKKYFINSELKISTLTLLFIMTLFLIITSLSLKSHHDNLKNDYIKSLGAIAQRVVAKDPKMEKEIIPLITREVSEEEATRGKTFLKEYGLTEDLEDQLFPYVSTTIIKNNYSIILIFVFMASILFVLNYFQYSFFYKRIRQLTIAAENVVEGDYDIAINENLEGDFSKLANSFNSMRGIIKSNLSELGLEKQFLVDLLSDISHQLKTPLSSVILYNDIMVTKELTHEQNELFLLNNQNQLEKMNRLIKNLLKLAKLDAKAIEIVKEEQSLNGTLHDSIDSLESRAIECQVKIIFNEKEEIEFNHDVLWLQEAFINIIKNGIEHTAPGGSIKLMLMENQLYTRVTIEDTGEGMTEIDLPNIFKRFYKAKTAKRSDSIGIGLSISKSIIEAHNGIIEVRSKVNIGTKFIITFIKF</sequence>
<dbReference type="Proteomes" id="UP000342249">
    <property type="component" value="Unassembled WGS sequence"/>
</dbReference>
<dbReference type="Gene3D" id="1.10.287.130">
    <property type="match status" value="1"/>
</dbReference>
<accession>A0A5N7J464</accession>
<evidence type="ECO:0000313" key="18">
    <source>
        <dbReference type="Proteomes" id="UP000342249"/>
    </source>
</evidence>
<gene>
    <name evidence="17" type="ORF">E4V82_15575</name>
</gene>
<evidence type="ECO:0000256" key="10">
    <source>
        <dbReference type="ARBA" id="ARBA00022840"/>
    </source>
</evidence>
<dbReference type="InterPro" id="IPR036097">
    <property type="entry name" value="HisK_dim/P_sf"/>
</dbReference>
<dbReference type="Gene3D" id="3.30.565.10">
    <property type="entry name" value="Histidine kinase-like ATPase, C-terminal domain"/>
    <property type="match status" value="1"/>
</dbReference>
<dbReference type="InterPro" id="IPR050398">
    <property type="entry name" value="HssS/ArlS-like"/>
</dbReference>
<dbReference type="EMBL" id="SPSF01000035">
    <property type="protein sequence ID" value="MPQ63526.1"/>
    <property type="molecule type" value="Genomic_DNA"/>
</dbReference>
<evidence type="ECO:0000256" key="5">
    <source>
        <dbReference type="ARBA" id="ARBA00022553"/>
    </source>
</evidence>
<evidence type="ECO:0000256" key="1">
    <source>
        <dbReference type="ARBA" id="ARBA00000085"/>
    </source>
</evidence>
<evidence type="ECO:0000256" key="7">
    <source>
        <dbReference type="ARBA" id="ARBA00022692"/>
    </source>
</evidence>
<feature type="transmembrane region" description="Helical" evidence="14">
    <location>
        <begin position="111"/>
        <end position="130"/>
    </location>
</feature>
<feature type="domain" description="HAMP" evidence="16">
    <location>
        <begin position="137"/>
        <end position="185"/>
    </location>
</feature>
<evidence type="ECO:0000256" key="12">
    <source>
        <dbReference type="ARBA" id="ARBA00023012"/>
    </source>
</evidence>
<dbReference type="AlphaFoldDB" id="A0A5N7J464"/>
<evidence type="ECO:0000259" key="16">
    <source>
        <dbReference type="PROSITE" id="PS50885"/>
    </source>
</evidence>
<evidence type="ECO:0000256" key="9">
    <source>
        <dbReference type="ARBA" id="ARBA00022777"/>
    </source>
</evidence>
<dbReference type="CDD" id="cd06225">
    <property type="entry name" value="HAMP"/>
    <property type="match status" value="1"/>
</dbReference>
<dbReference type="SMART" id="SM00388">
    <property type="entry name" value="HisKA"/>
    <property type="match status" value="1"/>
</dbReference>
<evidence type="ECO:0000313" key="17">
    <source>
        <dbReference type="EMBL" id="MPQ63526.1"/>
    </source>
</evidence>
<dbReference type="GO" id="GO:0000155">
    <property type="term" value="F:phosphorelay sensor kinase activity"/>
    <property type="evidence" value="ECO:0007669"/>
    <property type="project" value="InterPro"/>
</dbReference>
<name>A0A5N7J464_9CLOT</name>
<dbReference type="RefSeq" id="WP_152752990.1">
    <property type="nucleotide sequence ID" value="NZ_SPSE01000036.1"/>
</dbReference>
<evidence type="ECO:0000256" key="6">
    <source>
        <dbReference type="ARBA" id="ARBA00022679"/>
    </source>
</evidence>
<evidence type="ECO:0000256" key="2">
    <source>
        <dbReference type="ARBA" id="ARBA00004651"/>
    </source>
</evidence>
<dbReference type="PROSITE" id="PS50109">
    <property type="entry name" value="HIS_KIN"/>
    <property type="match status" value="1"/>
</dbReference>
<dbReference type="SUPFAM" id="SSF47384">
    <property type="entry name" value="Homodimeric domain of signal transducing histidine kinase"/>
    <property type="match status" value="1"/>
</dbReference>
<dbReference type="Gene3D" id="6.10.340.10">
    <property type="match status" value="1"/>
</dbReference>
<dbReference type="SUPFAM" id="SSF55874">
    <property type="entry name" value="ATPase domain of HSP90 chaperone/DNA topoisomerase II/histidine kinase"/>
    <property type="match status" value="1"/>
</dbReference>
<dbReference type="InterPro" id="IPR003661">
    <property type="entry name" value="HisK_dim/P_dom"/>
</dbReference>
<evidence type="ECO:0000256" key="14">
    <source>
        <dbReference type="SAM" id="Phobius"/>
    </source>
</evidence>
<dbReference type="InterPro" id="IPR004358">
    <property type="entry name" value="Sig_transdc_His_kin-like_C"/>
</dbReference>
<dbReference type="GO" id="GO:0005524">
    <property type="term" value="F:ATP binding"/>
    <property type="evidence" value="ECO:0007669"/>
    <property type="project" value="UniProtKB-KW"/>
</dbReference>
<keyword evidence="13 14" id="KW-0472">Membrane</keyword>
<dbReference type="SMART" id="SM00387">
    <property type="entry name" value="HATPase_c"/>
    <property type="match status" value="1"/>
</dbReference>
<dbReference type="PRINTS" id="PR00344">
    <property type="entry name" value="BCTRLSENSOR"/>
</dbReference>
<keyword evidence="6" id="KW-0808">Transferase</keyword>
<keyword evidence="11 14" id="KW-1133">Transmembrane helix</keyword>
<reference evidence="17" key="1">
    <citation type="journal article" date="2019" name="Lett. Appl. Microbiol.">
        <title>A case of 'blown pack' spoilage of vacuum-packaged pork likely associated with Clostridium estertheticum in Canada.</title>
        <authorList>
            <person name="Zhang P."/>
            <person name="Ward P."/>
            <person name="McMullen L.M."/>
            <person name="Yang X."/>
        </authorList>
    </citation>
    <scope>NUCLEOTIDE SEQUENCE [LARGE SCALE GENOMIC DNA]</scope>
    <source>
        <strain evidence="17">MA19</strain>
    </source>
</reference>
<dbReference type="PANTHER" id="PTHR45528">
    <property type="entry name" value="SENSOR HISTIDINE KINASE CPXA"/>
    <property type="match status" value="1"/>
</dbReference>
<evidence type="ECO:0000256" key="4">
    <source>
        <dbReference type="ARBA" id="ARBA00022475"/>
    </source>
</evidence>
<comment type="subcellular location">
    <subcellularLocation>
        <location evidence="2">Cell membrane</location>
        <topology evidence="2">Multi-pass membrane protein</topology>
    </subcellularLocation>
</comment>
<keyword evidence="7 14" id="KW-0812">Transmembrane</keyword>
<organism evidence="17 18">
    <name type="scientific">Clostridium estertheticum</name>
    <dbReference type="NCBI Taxonomy" id="238834"/>
    <lineage>
        <taxon>Bacteria</taxon>
        <taxon>Bacillati</taxon>
        <taxon>Bacillota</taxon>
        <taxon>Clostridia</taxon>
        <taxon>Eubacteriales</taxon>
        <taxon>Clostridiaceae</taxon>
        <taxon>Clostridium</taxon>
    </lineage>
</organism>
<evidence type="ECO:0000256" key="8">
    <source>
        <dbReference type="ARBA" id="ARBA00022741"/>
    </source>
</evidence>
<comment type="catalytic activity">
    <reaction evidence="1">
        <text>ATP + protein L-histidine = ADP + protein N-phospho-L-histidine.</text>
        <dbReference type="EC" id="2.7.13.3"/>
    </reaction>
</comment>
<feature type="transmembrane region" description="Helical" evidence="14">
    <location>
        <begin position="12"/>
        <end position="32"/>
    </location>
</feature>
<keyword evidence="4" id="KW-1003">Cell membrane</keyword>
<evidence type="ECO:0000256" key="3">
    <source>
        <dbReference type="ARBA" id="ARBA00012438"/>
    </source>
</evidence>
<proteinExistence type="predicted"/>
<comment type="caution">
    <text evidence="17">The sequence shown here is derived from an EMBL/GenBank/DDBJ whole genome shotgun (WGS) entry which is preliminary data.</text>
</comment>
<feature type="domain" description="Histidine kinase" evidence="15">
    <location>
        <begin position="200"/>
        <end position="413"/>
    </location>
</feature>
<dbReference type="Pfam" id="PF00672">
    <property type="entry name" value="HAMP"/>
    <property type="match status" value="1"/>
</dbReference>
<dbReference type="InterPro" id="IPR036890">
    <property type="entry name" value="HATPase_C_sf"/>
</dbReference>
<dbReference type="InterPro" id="IPR005467">
    <property type="entry name" value="His_kinase_dom"/>
</dbReference>
<evidence type="ECO:0000259" key="15">
    <source>
        <dbReference type="PROSITE" id="PS50109"/>
    </source>
</evidence>
<keyword evidence="12" id="KW-0902">Two-component regulatory system</keyword>
<dbReference type="CDD" id="cd00082">
    <property type="entry name" value="HisKA"/>
    <property type="match status" value="1"/>
</dbReference>
<dbReference type="InterPro" id="IPR003594">
    <property type="entry name" value="HATPase_dom"/>
</dbReference>
<dbReference type="PROSITE" id="PS50885">
    <property type="entry name" value="HAMP"/>
    <property type="match status" value="1"/>
</dbReference>
<dbReference type="Pfam" id="PF00512">
    <property type="entry name" value="HisKA"/>
    <property type="match status" value="1"/>
</dbReference>
<dbReference type="EC" id="2.7.13.3" evidence="3"/>
<evidence type="ECO:0000256" key="11">
    <source>
        <dbReference type="ARBA" id="ARBA00022989"/>
    </source>
</evidence>
<evidence type="ECO:0000256" key="13">
    <source>
        <dbReference type="ARBA" id="ARBA00023136"/>
    </source>
</evidence>
<dbReference type="PANTHER" id="PTHR45528:SF1">
    <property type="entry name" value="SENSOR HISTIDINE KINASE CPXA"/>
    <property type="match status" value="1"/>
</dbReference>
<keyword evidence="9 17" id="KW-0418">Kinase</keyword>
<keyword evidence="10" id="KW-0067">ATP-binding</keyword>
<protein>
    <recommendedName>
        <fullName evidence="3">histidine kinase</fullName>
        <ecNumber evidence="3">2.7.13.3</ecNumber>
    </recommendedName>
</protein>
<keyword evidence="5" id="KW-0597">Phosphoprotein</keyword>